<comment type="caution">
    <text evidence="15">The sequence shown here is derived from an EMBL/GenBank/DDBJ whole genome shotgun (WGS) entry which is preliminary data.</text>
</comment>
<dbReference type="eggNOG" id="COG1468">
    <property type="taxonomic scope" value="Bacteria"/>
</dbReference>
<reference evidence="15 16" key="1">
    <citation type="submission" date="2014-05" db="EMBL/GenBank/DDBJ databases">
        <title>De novo Genome Sequence of Spirocheata sp.</title>
        <authorList>
            <person name="Shivani Y."/>
            <person name="Subhash Y."/>
            <person name="Tushar L."/>
            <person name="Sasikala C."/>
            <person name="Ramana C.V."/>
        </authorList>
    </citation>
    <scope>NUCLEOTIDE SEQUENCE [LARGE SCALE GENOMIC DNA]</scope>
    <source>
        <strain evidence="15 16">JC230</strain>
    </source>
</reference>
<dbReference type="GO" id="GO:0004527">
    <property type="term" value="F:exonuclease activity"/>
    <property type="evidence" value="ECO:0007669"/>
    <property type="project" value="UniProtKB-KW"/>
</dbReference>
<keyword evidence="5 13" id="KW-0540">Nuclease</keyword>
<evidence type="ECO:0000256" key="9">
    <source>
        <dbReference type="ARBA" id="ARBA00023004"/>
    </source>
</evidence>
<protein>
    <recommendedName>
        <fullName evidence="4 13">CRISPR-associated exonuclease Cas4</fullName>
        <ecNumber evidence="3 13">3.1.12.1</ecNumber>
    </recommendedName>
</protein>
<keyword evidence="16" id="KW-1185">Reference proteome</keyword>
<keyword evidence="11 13" id="KW-0051">Antiviral defense</keyword>
<evidence type="ECO:0000256" key="13">
    <source>
        <dbReference type="RuleBase" id="RU365022"/>
    </source>
</evidence>
<evidence type="ECO:0000313" key="16">
    <source>
        <dbReference type="Proteomes" id="UP000029692"/>
    </source>
</evidence>
<evidence type="ECO:0000256" key="5">
    <source>
        <dbReference type="ARBA" id="ARBA00022722"/>
    </source>
</evidence>
<dbReference type="STRING" id="1480694.DC28_07660"/>
<comment type="cofactor">
    <cofactor evidence="13">
        <name>Mg(2+)</name>
        <dbReference type="ChEBI" id="CHEBI:18420"/>
    </cofactor>
    <cofactor evidence="13">
        <name>Mn(2+)</name>
        <dbReference type="ChEBI" id="CHEBI:29035"/>
    </cofactor>
    <text evidence="13">Mg(2+) or Mn(2+) required for ssDNA cleavage activity.</text>
</comment>
<evidence type="ECO:0000256" key="1">
    <source>
        <dbReference type="ARBA" id="ARBA00001966"/>
    </source>
</evidence>
<dbReference type="InterPro" id="IPR011604">
    <property type="entry name" value="PDDEXK-like_dom_sf"/>
</dbReference>
<evidence type="ECO:0000259" key="14">
    <source>
        <dbReference type="Pfam" id="PF01930"/>
    </source>
</evidence>
<dbReference type="EMBL" id="JNUP01000060">
    <property type="protein sequence ID" value="KGE72165.1"/>
    <property type="molecule type" value="Genomic_DNA"/>
</dbReference>
<evidence type="ECO:0000256" key="8">
    <source>
        <dbReference type="ARBA" id="ARBA00022839"/>
    </source>
</evidence>
<dbReference type="EC" id="3.1.12.1" evidence="3 13"/>
<evidence type="ECO:0000256" key="3">
    <source>
        <dbReference type="ARBA" id="ARBA00012768"/>
    </source>
</evidence>
<dbReference type="NCBIfam" id="TIGR00372">
    <property type="entry name" value="cas4"/>
    <property type="match status" value="1"/>
</dbReference>
<comment type="cofactor">
    <cofactor evidence="1">
        <name>[4Fe-4S] cluster</name>
        <dbReference type="ChEBI" id="CHEBI:49883"/>
    </cofactor>
</comment>
<feature type="domain" description="DUF83" evidence="14">
    <location>
        <begin position="11"/>
        <end position="191"/>
    </location>
</feature>
<evidence type="ECO:0000256" key="7">
    <source>
        <dbReference type="ARBA" id="ARBA00022801"/>
    </source>
</evidence>
<dbReference type="Gene3D" id="3.90.320.10">
    <property type="match status" value="1"/>
</dbReference>
<dbReference type="OrthoDB" id="9781776at2"/>
<dbReference type="AlphaFoldDB" id="A0A098QWB6"/>
<dbReference type="PANTHER" id="PTHR36531:SF6">
    <property type="entry name" value="DNA REPLICATION ATP-DEPENDENT HELICASE_NUCLEASE DNA2"/>
    <property type="match status" value="1"/>
</dbReference>
<organism evidence="15 16">
    <name type="scientific">Spirochaeta lutea</name>
    <dbReference type="NCBI Taxonomy" id="1480694"/>
    <lineage>
        <taxon>Bacteria</taxon>
        <taxon>Pseudomonadati</taxon>
        <taxon>Spirochaetota</taxon>
        <taxon>Spirochaetia</taxon>
        <taxon>Spirochaetales</taxon>
        <taxon>Spirochaetaceae</taxon>
        <taxon>Spirochaeta</taxon>
    </lineage>
</organism>
<dbReference type="InterPro" id="IPR051827">
    <property type="entry name" value="Cas4_exonuclease"/>
</dbReference>
<comment type="function">
    <text evidence="13">CRISPR (clustered regularly interspaced short palindromic repeat) is an adaptive immune system that provides protection against mobile genetic elements (viruses, transposable elements and conjugative plasmids). CRISPR clusters contain sequences complementary to antecedent mobile elements and target invading nucleic acids. CRISPR clusters are transcribed and processed into CRISPR RNA (crRNA).</text>
</comment>
<dbReference type="GO" id="GO:0051607">
    <property type="term" value="P:defense response to virus"/>
    <property type="evidence" value="ECO:0007669"/>
    <property type="project" value="UniProtKB-KW"/>
</dbReference>
<evidence type="ECO:0000256" key="10">
    <source>
        <dbReference type="ARBA" id="ARBA00023014"/>
    </source>
</evidence>
<dbReference type="PANTHER" id="PTHR36531">
    <property type="entry name" value="CRISPR-ASSOCIATED EXONUCLEASE CAS4"/>
    <property type="match status" value="1"/>
</dbReference>
<dbReference type="InterPro" id="IPR022765">
    <property type="entry name" value="Dna2/Cas4_DUF83"/>
</dbReference>
<evidence type="ECO:0000256" key="6">
    <source>
        <dbReference type="ARBA" id="ARBA00022723"/>
    </source>
</evidence>
<sequence>MFDESDLIPVSALQHTLFCERQYALIHIEQAWAENRYTIEGNILHERVDVVHHESRRGFRVEYGLALRSLRYGLIGKADMVEFMKNGRDKYESISPVEFKRGRKKADNYDLVQLCAQALCLEEMFGTPVTEGQIYYLQEHRRTTIPLDDVLREQTFETIQRTRTIFTSKVTPRANYDSKKCDRCSLFDICMPKALAGNRKPVSRYLENQIHQNLQEKLE</sequence>
<evidence type="ECO:0000256" key="2">
    <source>
        <dbReference type="ARBA" id="ARBA00009189"/>
    </source>
</evidence>
<keyword evidence="9 13" id="KW-0408">Iron</keyword>
<dbReference type="InterPro" id="IPR013343">
    <property type="entry name" value="CRISPR-assoc_prot_Cas4"/>
</dbReference>
<gene>
    <name evidence="15" type="ORF">DC28_07660</name>
</gene>
<accession>A0A098QWB6</accession>
<keyword evidence="7 13" id="KW-0378">Hydrolase</keyword>
<name>A0A098QWB6_9SPIO</name>
<dbReference type="GO" id="GO:0046872">
    <property type="term" value="F:metal ion binding"/>
    <property type="evidence" value="ECO:0007669"/>
    <property type="project" value="UniProtKB-KW"/>
</dbReference>
<comment type="cofactor">
    <cofactor evidence="13">
        <name>iron-sulfur cluster</name>
        <dbReference type="ChEBI" id="CHEBI:30408"/>
    </cofactor>
</comment>
<proteinExistence type="inferred from homology"/>
<evidence type="ECO:0000256" key="12">
    <source>
        <dbReference type="ARBA" id="ARBA00023211"/>
    </source>
</evidence>
<comment type="similarity">
    <text evidence="2 13">Belongs to the CRISPR-associated exonuclease Cas4 family.</text>
</comment>
<dbReference type="Proteomes" id="UP000029692">
    <property type="component" value="Unassembled WGS sequence"/>
</dbReference>
<keyword evidence="8 13" id="KW-0269">Exonuclease</keyword>
<dbReference type="GO" id="GO:0051536">
    <property type="term" value="F:iron-sulfur cluster binding"/>
    <property type="evidence" value="ECO:0007669"/>
    <property type="project" value="UniProtKB-KW"/>
</dbReference>
<dbReference type="Pfam" id="PF01930">
    <property type="entry name" value="Cas_Cas4"/>
    <property type="match status" value="1"/>
</dbReference>
<keyword evidence="12 13" id="KW-0464">Manganese</keyword>
<keyword evidence="10 13" id="KW-0411">Iron-sulfur</keyword>
<evidence type="ECO:0000256" key="4">
    <source>
        <dbReference type="ARBA" id="ARBA00020049"/>
    </source>
</evidence>
<keyword evidence="6 13" id="KW-0479">Metal-binding</keyword>
<evidence type="ECO:0000313" key="15">
    <source>
        <dbReference type="EMBL" id="KGE72165.1"/>
    </source>
</evidence>
<evidence type="ECO:0000256" key="11">
    <source>
        <dbReference type="ARBA" id="ARBA00023118"/>
    </source>
</evidence>